<dbReference type="Proteomes" id="UP000031189">
    <property type="component" value="Unassembled WGS sequence"/>
</dbReference>
<evidence type="ECO:0000313" key="2">
    <source>
        <dbReference type="EMBL" id="KHS57794.1"/>
    </source>
</evidence>
<evidence type="ECO:0000259" key="1">
    <source>
        <dbReference type="Pfam" id="PF03374"/>
    </source>
</evidence>
<accession>A0A0B3VYI8</accession>
<evidence type="ECO:0000313" key="3">
    <source>
        <dbReference type="Proteomes" id="UP000031189"/>
    </source>
</evidence>
<gene>
    <name evidence="2" type="ORF">QX51_06435</name>
</gene>
<keyword evidence="3" id="KW-1185">Reference proteome</keyword>
<dbReference type="STRING" id="1577792.QX51_06435"/>
<organism evidence="2 3">
    <name type="scientific">Terrisporobacter othiniensis</name>
    <dbReference type="NCBI Taxonomy" id="1577792"/>
    <lineage>
        <taxon>Bacteria</taxon>
        <taxon>Bacillati</taxon>
        <taxon>Bacillota</taxon>
        <taxon>Clostridia</taxon>
        <taxon>Peptostreptococcales</taxon>
        <taxon>Peptostreptococcaceae</taxon>
        <taxon>Terrisporobacter</taxon>
    </lineage>
</organism>
<reference evidence="2 3" key="1">
    <citation type="submission" date="2014-12" db="EMBL/GenBank/DDBJ databases">
        <title>Draft genome sequence of Terrisporobacter sp. 08-306576, isolated from the blood culture of a bacteremia patient.</title>
        <authorList>
            <person name="Lund L.C."/>
            <person name="Sydenham T.V."/>
            <person name="Hogh S.V."/>
            <person name="Skov M.N."/>
            <person name="Kemp M."/>
            <person name="Justesen U.S."/>
        </authorList>
    </citation>
    <scope>NUCLEOTIDE SEQUENCE [LARGE SCALE GENOMIC DNA]</scope>
    <source>
        <strain evidence="2 3">08-306576</strain>
    </source>
</reference>
<dbReference type="OrthoDB" id="9812611at2"/>
<dbReference type="RefSeq" id="WP_039679076.1">
    <property type="nucleotide sequence ID" value="NZ_JAWGXO010000002.1"/>
</dbReference>
<protein>
    <recommendedName>
        <fullName evidence="1">Antirepressor protein C-terminal domain-containing protein</fullName>
    </recommendedName>
</protein>
<name>A0A0B3VYI8_9FIRM</name>
<feature type="domain" description="Antirepressor protein C-terminal" evidence="1">
    <location>
        <begin position="48"/>
        <end position="141"/>
    </location>
</feature>
<dbReference type="GO" id="GO:0003677">
    <property type="term" value="F:DNA binding"/>
    <property type="evidence" value="ECO:0007669"/>
    <property type="project" value="InterPro"/>
</dbReference>
<comment type="caution">
    <text evidence="2">The sequence shown here is derived from an EMBL/GenBank/DDBJ whole genome shotgun (WGS) entry which is preliminary data.</text>
</comment>
<dbReference type="EMBL" id="JWHR01000064">
    <property type="protein sequence ID" value="KHS57794.1"/>
    <property type="molecule type" value="Genomic_DNA"/>
</dbReference>
<dbReference type="AlphaFoldDB" id="A0A0B3VYI8"/>
<sequence length="149" mass="17629">MNFYKSNLEYLLKNIQSQKELLTFQEKYLKLLENKMESADDNEEIGTDEANVSSTVVKIGDFAKMIKSRGVPYGRNKVHSWFNNRGYTYRENDRNYAKDEYIAKGLFEVKRYVRNSKDGTDVKETIYLTPQGVAYFMEKILREFNIEEM</sequence>
<dbReference type="Pfam" id="PF03374">
    <property type="entry name" value="ANT"/>
    <property type="match status" value="1"/>
</dbReference>
<proteinExistence type="predicted"/>
<dbReference type="InterPro" id="IPR005039">
    <property type="entry name" value="Ant_C"/>
</dbReference>